<protein>
    <submittedName>
        <fullName evidence="5">Tpr domain containing protein</fullName>
    </submittedName>
</protein>
<evidence type="ECO:0000256" key="2">
    <source>
        <dbReference type="ARBA" id="ARBA00022803"/>
    </source>
</evidence>
<dbReference type="InterPro" id="IPR050498">
    <property type="entry name" value="Ycf3"/>
</dbReference>
<dbReference type="Pfam" id="PF13181">
    <property type="entry name" value="TPR_8"/>
    <property type="match status" value="1"/>
</dbReference>
<evidence type="ECO:0000313" key="6">
    <source>
        <dbReference type="Proteomes" id="UP000039865"/>
    </source>
</evidence>
<dbReference type="SMART" id="SM00028">
    <property type="entry name" value="TPR"/>
    <property type="match status" value="6"/>
</dbReference>
<dbReference type="SUPFAM" id="SSF81901">
    <property type="entry name" value="HCP-like"/>
    <property type="match status" value="1"/>
</dbReference>
<dbReference type="SUPFAM" id="SSF48452">
    <property type="entry name" value="TPR-like"/>
    <property type="match status" value="1"/>
</dbReference>
<evidence type="ECO:0000313" key="5">
    <source>
        <dbReference type="EMBL" id="CDW84670.1"/>
    </source>
</evidence>
<dbReference type="PROSITE" id="PS50005">
    <property type="entry name" value="TPR"/>
    <property type="match status" value="3"/>
</dbReference>
<feature type="compositionally biased region" description="Low complexity" evidence="4">
    <location>
        <begin position="899"/>
        <end position="914"/>
    </location>
</feature>
<keyword evidence="2 3" id="KW-0802">TPR repeat</keyword>
<feature type="compositionally biased region" description="Low complexity" evidence="4">
    <location>
        <begin position="973"/>
        <end position="991"/>
    </location>
</feature>
<gene>
    <name evidence="5" type="primary">Contig4686.g5011</name>
    <name evidence="5" type="ORF">STYLEM_13736</name>
</gene>
<proteinExistence type="predicted"/>
<dbReference type="OrthoDB" id="29013at2759"/>
<evidence type="ECO:0000256" key="3">
    <source>
        <dbReference type="PROSITE-ProRule" id="PRU00339"/>
    </source>
</evidence>
<dbReference type="PANTHER" id="PTHR44858">
    <property type="entry name" value="TETRATRICOPEPTIDE REPEAT PROTEIN 6"/>
    <property type="match status" value="1"/>
</dbReference>
<feature type="repeat" description="TPR" evidence="3">
    <location>
        <begin position="404"/>
        <end position="437"/>
    </location>
</feature>
<dbReference type="InterPro" id="IPR019734">
    <property type="entry name" value="TPR_rpt"/>
</dbReference>
<dbReference type="Pfam" id="PF00515">
    <property type="entry name" value="TPR_1"/>
    <property type="match status" value="1"/>
</dbReference>
<organism evidence="5 6">
    <name type="scientific">Stylonychia lemnae</name>
    <name type="common">Ciliate</name>
    <dbReference type="NCBI Taxonomy" id="5949"/>
    <lineage>
        <taxon>Eukaryota</taxon>
        <taxon>Sar</taxon>
        <taxon>Alveolata</taxon>
        <taxon>Ciliophora</taxon>
        <taxon>Intramacronucleata</taxon>
        <taxon>Spirotrichea</taxon>
        <taxon>Stichotrichia</taxon>
        <taxon>Sporadotrichida</taxon>
        <taxon>Oxytrichidae</taxon>
        <taxon>Stylonychinae</taxon>
        <taxon>Stylonychia</taxon>
    </lineage>
</organism>
<dbReference type="Gene3D" id="1.25.40.10">
    <property type="entry name" value="Tetratricopeptide repeat domain"/>
    <property type="match status" value="3"/>
</dbReference>
<keyword evidence="1" id="KW-0677">Repeat</keyword>
<dbReference type="PANTHER" id="PTHR44858:SF1">
    <property type="entry name" value="UDP-N-ACETYLGLUCOSAMINE--PEPTIDE N-ACETYLGLUCOSAMINYLTRANSFERASE SPINDLY-RELATED"/>
    <property type="match status" value="1"/>
</dbReference>
<dbReference type="InterPro" id="IPR011990">
    <property type="entry name" value="TPR-like_helical_dom_sf"/>
</dbReference>
<name>A0A078AQG1_STYLE</name>
<evidence type="ECO:0000256" key="4">
    <source>
        <dbReference type="SAM" id="MobiDB-lite"/>
    </source>
</evidence>
<dbReference type="Proteomes" id="UP000039865">
    <property type="component" value="Unassembled WGS sequence"/>
</dbReference>
<dbReference type="EMBL" id="CCKQ01013049">
    <property type="protein sequence ID" value="CDW84670.1"/>
    <property type="molecule type" value="Genomic_DNA"/>
</dbReference>
<dbReference type="PROSITE" id="PS50293">
    <property type="entry name" value="TPR_REGION"/>
    <property type="match status" value="1"/>
</dbReference>
<sequence>MIQTISNYLNEQMCQSQIIDKLMTKQNESLMDAVNFQSELPRKSKANDQDISISQSILSFINNEELILTQHGSNRSDNAVKEMRQSIAPGQDKKPDDFESFVRQQKSAVRFQDLNHTPISTAIIKDFTPSINDYEPNTLQVQVLSNKGSFKDQILQELSTNDDSTKNCDLVSKLDLPQQSDDLIVNNNNVNQNLQNFKSDCTIPTVDSINIKSLLYSPPQPQLIKQDSQKQLAISRNLFITNQVQTAFQKLHSPIRLFSNENLVSQNNLFKQGQILQGLLYKNSVSSQQHNKSGIDLEIGYQSKQSNDGKQNEIISNDPTYSTNGERCRSKNLIRNESSQRMKYRVYNQSQSRDQRIKSSQLIKEGRLDEAMDEVNQIIQSEANSGTNSANVTNNSMVRQIESAQAFYLRGQIHEKKGDYQQAITDFKLALQHNPQHVNAAFSKAVCENKIGNFEDAINTYHEAFAMENDQNLKQLTNNMSYYLQSSNLKNTKSNVSSISNESQSQEKHFKKLNAVKSTEKLTNNQYETLIVNRQSPRNQIIYASRIETLSPKSQSEETVFQYNCSNHNNFKTEGDELRIVQNRTIISQQTNQSSDQFSKFGKVQINLDDIKKIGKDSLKTTPLIMRDQKKSKAQTAFKDILLSPQSIASARDSSLSQSRTNKNLNKRIETLVSKFDTHEIIHIEDGNNQKFDHKYIEKSLTQFKSNLNLGQRNRNRERNHKFETLKADYSKMINLKKLKTTIMQKSKQQQQQYQTNSQTHQMFNKQNCKIVNQTTKKDYSNASTVFQNDSNYKPIKTRKISHIDTSITQKLNFTSTVQNLMVKQQNAIQVKAIPVSVKAQPHKINIVSINIGPADAATSQSRQVKLQPLTQSTRNLKSYSNQDWSVERESKGPQIIESQTSRKSSNSRTSNNRLTVKGISTAALDKNSIIFNAARTARKSSDFYNVQRLSNNASFDKDAHPNFFTRQRESASRSNSAQSRNHNQQQSSTSIQLKVQLQKIRECLRDRAQINKAFTLIQQIDKKYNSSDKLGRYYEEYHLLKHEYLYKKQRYQEALSILTENLRNTDTRYQKLKVYYKMGETQKVLEDIQKILVHEQSNQFLIFHGYYMRGKIYMLKQDYKNAILNFNNAQVIDENSLKINVMRAICQIQRQQIERSKDDIQSFIQQQIQSSDVKYIVKLLDYLEKHQALREILLQILDLSYGFDKNSYHYNKFIIRKSQIMYNITNDRDIQLQILQDEIQNFTDDVLQQLISVNFKLKQINKCLEYIDKFQNKQSNVYSYWSSLINFHKKDFKNIIQDLNYLLLTKKPQTLTEKQYLKSLSILSNALYNTAKFDKALKPLNILIQHFEIIILQEKQNIASGLFSNSEMIDAEAKIQRGYEKLRDIYTMRGKSYQKLLKFEEAVADFTKLIDNEMQNCKNRKSLAQTLLLRAMSFEEVGQQDRAMEDKQRAIEQMILQ</sequence>
<feature type="region of interest" description="Disordered" evidence="4">
    <location>
        <begin position="967"/>
        <end position="992"/>
    </location>
</feature>
<feature type="region of interest" description="Disordered" evidence="4">
    <location>
        <begin position="878"/>
        <end position="914"/>
    </location>
</feature>
<reference evidence="5 6" key="1">
    <citation type="submission" date="2014-06" db="EMBL/GenBank/DDBJ databases">
        <authorList>
            <person name="Swart Estienne"/>
        </authorList>
    </citation>
    <scope>NUCLEOTIDE SEQUENCE [LARGE SCALE GENOMIC DNA]</scope>
    <source>
        <strain evidence="5 6">130c</strain>
    </source>
</reference>
<dbReference type="InParanoid" id="A0A078AQG1"/>
<evidence type="ECO:0000256" key="1">
    <source>
        <dbReference type="ARBA" id="ARBA00022737"/>
    </source>
</evidence>
<feature type="repeat" description="TPR" evidence="3">
    <location>
        <begin position="1384"/>
        <end position="1417"/>
    </location>
</feature>
<keyword evidence="6" id="KW-1185">Reference proteome</keyword>
<accession>A0A078AQG1</accession>
<feature type="region of interest" description="Disordered" evidence="4">
    <location>
        <begin position="303"/>
        <end position="325"/>
    </location>
</feature>
<feature type="repeat" description="TPR" evidence="3">
    <location>
        <begin position="1104"/>
        <end position="1137"/>
    </location>
</feature>